<evidence type="ECO:0000313" key="2">
    <source>
        <dbReference type="EMBL" id="KAL2056931.1"/>
    </source>
</evidence>
<reference evidence="2 3" key="1">
    <citation type="submission" date="2024-09" db="EMBL/GenBank/DDBJ databases">
        <title>Rethinking Asexuality: The Enigmatic Case of Functional Sexual Genes in Lepraria (Stereocaulaceae).</title>
        <authorList>
            <person name="Doellman M."/>
            <person name="Sun Y."/>
            <person name="Barcenas-Pena A."/>
            <person name="Lumbsch H.T."/>
            <person name="Grewe F."/>
        </authorList>
    </citation>
    <scope>NUCLEOTIDE SEQUENCE [LARGE SCALE GENOMIC DNA]</scope>
    <source>
        <strain evidence="2 3">Grewe 0041</strain>
    </source>
</reference>
<feature type="compositionally biased region" description="Polar residues" evidence="1">
    <location>
        <begin position="33"/>
        <end position="48"/>
    </location>
</feature>
<proteinExistence type="predicted"/>
<sequence>MWLNTFKAQIVNSSERCIFSLYKSKSIRRSDHPQSFTTIPDNAQNSPPRTVRSFAPKPLPKFTSKADKENFDLKASSNSKALPKLDKSTNKGDYRDILFDEVNGEVPCYDNAATIRRKFKILLEDKSTIPGTSKKWSQASMAAEMQELETRSHLVEYIKNTIGPSARSLGNFIKKTGQMGEGDSPYYYWSYVMLEKLRIYNGRRLSRTRLDETQKQGERKRSGLDVEKPAEMKPGTVWNEKPMPNTYPGSVKKRFVYALNTWSSDPTQRPGLSGPNFCTKVDPDSSPLADTIPLDPYEAHPAETQALYYPDDHSVYSDKLRHSCD</sequence>
<feature type="region of interest" description="Disordered" evidence="1">
    <location>
        <begin position="31"/>
        <end position="66"/>
    </location>
</feature>
<name>A0ABR4BIR8_9LECA</name>
<evidence type="ECO:0000313" key="3">
    <source>
        <dbReference type="Proteomes" id="UP001590951"/>
    </source>
</evidence>
<accession>A0ABR4BIR8</accession>
<gene>
    <name evidence="2" type="ORF">ABVK25_002670</name>
</gene>
<keyword evidence="3" id="KW-1185">Reference proteome</keyword>
<feature type="region of interest" description="Disordered" evidence="1">
    <location>
        <begin position="210"/>
        <end position="229"/>
    </location>
</feature>
<comment type="caution">
    <text evidence="2">The sequence shown here is derived from an EMBL/GenBank/DDBJ whole genome shotgun (WGS) entry which is preliminary data.</text>
</comment>
<protein>
    <submittedName>
        <fullName evidence="2">Uncharacterized protein</fullName>
    </submittedName>
</protein>
<dbReference type="EMBL" id="JBHFEH010000006">
    <property type="protein sequence ID" value="KAL2056931.1"/>
    <property type="molecule type" value="Genomic_DNA"/>
</dbReference>
<organism evidence="2 3">
    <name type="scientific">Lepraria finkii</name>
    <dbReference type="NCBI Taxonomy" id="1340010"/>
    <lineage>
        <taxon>Eukaryota</taxon>
        <taxon>Fungi</taxon>
        <taxon>Dikarya</taxon>
        <taxon>Ascomycota</taxon>
        <taxon>Pezizomycotina</taxon>
        <taxon>Lecanoromycetes</taxon>
        <taxon>OSLEUM clade</taxon>
        <taxon>Lecanoromycetidae</taxon>
        <taxon>Lecanorales</taxon>
        <taxon>Lecanorineae</taxon>
        <taxon>Stereocaulaceae</taxon>
        <taxon>Lepraria</taxon>
    </lineage>
</organism>
<evidence type="ECO:0000256" key="1">
    <source>
        <dbReference type="SAM" id="MobiDB-lite"/>
    </source>
</evidence>
<dbReference type="Proteomes" id="UP001590951">
    <property type="component" value="Unassembled WGS sequence"/>
</dbReference>